<keyword evidence="3" id="KW-0804">Transcription</keyword>
<gene>
    <name evidence="5" type="ORF">GGQ90_004277</name>
</gene>
<feature type="domain" description="HTH gntR-type" evidence="4">
    <location>
        <begin position="41"/>
        <end position="100"/>
    </location>
</feature>
<dbReference type="GO" id="GO:0003700">
    <property type="term" value="F:DNA-binding transcription factor activity"/>
    <property type="evidence" value="ECO:0007669"/>
    <property type="project" value="InterPro"/>
</dbReference>
<dbReference type="Proteomes" id="UP000590524">
    <property type="component" value="Unassembled WGS sequence"/>
</dbReference>
<name>A0A7W6LVX7_9SPHN</name>
<evidence type="ECO:0000256" key="1">
    <source>
        <dbReference type="ARBA" id="ARBA00023015"/>
    </source>
</evidence>
<dbReference type="InterPro" id="IPR036390">
    <property type="entry name" value="WH_DNA-bd_sf"/>
</dbReference>
<dbReference type="Gene3D" id="1.10.10.10">
    <property type="entry name" value="Winged helix-like DNA-binding domain superfamily/Winged helix DNA-binding domain"/>
    <property type="match status" value="1"/>
</dbReference>
<keyword evidence="6" id="KW-1185">Reference proteome</keyword>
<dbReference type="AlphaFoldDB" id="A0A7W6LVX7"/>
<keyword evidence="2 5" id="KW-0238">DNA-binding</keyword>
<proteinExistence type="predicted"/>
<comment type="caution">
    <text evidence="5">The sequence shown here is derived from an EMBL/GenBank/DDBJ whole genome shotgun (WGS) entry which is preliminary data.</text>
</comment>
<reference evidence="5 6" key="1">
    <citation type="submission" date="2020-08" db="EMBL/GenBank/DDBJ databases">
        <title>Genomic Encyclopedia of Type Strains, Phase IV (KMG-IV): sequencing the most valuable type-strain genomes for metagenomic binning, comparative biology and taxonomic classification.</title>
        <authorList>
            <person name="Goeker M."/>
        </authorList>
    </citation>
    <scope>NUCLEOTIDE SEQUENCE [LARGE SCALE GENOMIC DNA]</scope>
    <source>
        <strain evidence="5 6">DSM 19371</strain>
    </source>
</reference>
<evidence type="ECO:0000256" key="2">
    <source>
        <dbReference type="ARBA" id="ARBA00023125"/>
    </source>
</evidence>
<accession>A0A7W6LVX7</accession>
<dbReference type="GO" id="GO:0003677">
    <property type="term" value="F:DNA binding"/>
    <property type="evidence" value="ECO:0007669"/>
    <property type="project" value="UniProtKB-KW"/>
</dbReference>
<dbReference type="SMART" id="SM00345">
    <property type="entry name" value="HTH_GNTR"/>
    <property type="match status" value="1"/>
</dbReference>
<evidence type="ECO:0000313" key="5">
    <source>
        <dbReference type="EMBL" id="MBB4150472.1"/>
    </source>
</evidence>
<evidence type="ECO:0000313" key="6">
    <source>
        <dbReference type="Proteomes" id="UP000590524"/>
    </source>
</evidence>
<dbReference type="SUPFAM" id="SSF46785">
    <property type="entry name" value="Winged helix' DNA-binding domain"/>
    <property type="match status" value="1"/>
</dbReference>
<dbReference type="EMBL" id="JACIEU010000021">
    <property type="protein sequence ID" value="MBB4150472.1"/>
    <property type="molecule type" value="Genomic_DNA"/>
</dbReference>
<protein>
    <submittedName>
        <fullName evidence="5">DNA-binding FadR family transcriptional regulator</fullName>
    </submittedName>
</protein>
<keyword evidence="1" id="KW-0805">Transcription regulation</keyword>
<organism evidence="5 6">
    <name type="scientific">Sphingobium scionense</name>
    <dbReference type="NCBI Taxonomy" id="1404341"/>
    <lineage>
        <taxon>Bacteria</taxon>
        <taxon>Pseudomonadati</taxon>
        <taxon>Pseudomonadota</taxon>
        <taxon>Alphaproteobacteria</taxon>
        <taxon>Sphingomonadales</taxon>
        <taxon>Sphingomonadaceae</taxon>
        <taxon>Sphingobium</taxon>
    </lineage>
</organism>
<evidence type="ECO:0000256" key="3">
    <source>
        <dbReference type="ARBA" id="ARBA00023163"/>
    </source>
</evidence>
<evidence type="ECO:0000259" key="4">
    <source>
        <dbReference type="SMART" id="SM00345"/>
    </source>
</evidence>
<sequence>MIPSIALAKFHSICALICMNLIQHNAQTEPSIGKRQIVRNAADALRRRILAAPAGEQIGSLPTLARELEVGIVTIQQAARILEHEGLLEVRRGPGGGYYGRRPQMADLERMLGAYLCGEPGSWREILDITSLLFNRLCAAAARCDDMALRRELVDLRGQIDTCDSMDGLGRLEGRLQDILFRMVSQPLFELLTRVALGSARDVEREGNGTDMFDLNAWRHGRMRIIDAIAGLDPALAHFEADRQNRQILAGLFGFE</sequence>
<dbReference type="InterPro" id="IPR036388">
    <property type="entry name" value="WH-like_DNA-bd_sf"/>
</dbReference>
<dbReference type="InterPro" id="IPR000524">
    <property type="entry name" value="Tscrpt_reg_HTH_GntR"/>
</dbReference>